<keyword evidence="1" id="KW-0732">Signal</keyword>
<sequence>MKKVILIIISLFLLTYNVYAASDDINTQEKLAKANKDQASKKDDSAIDNVEEFEGESISSGSTFDIGKSLLNTTHLNKVKPPFFDGIDNNVIFSQALLNTQQETSDGLFILESRQNGLLKDNYLYLGGMGSFTPVWGRDSQNGLSSNSVNNYTLEYYVLSTLGEWTSVYASLNTYTVNGQWNVTPGNIFFILGNLEKFPIYSYAALSTVNFGNFNETTNFLPTLTRLYFMQSGGNINVSYNQNGLQANFVFLGSSRNNNLLQVANAYNGNANLGYSVNLKYTQDLDKVGDYWYAGAAYSNVSGFTNQNNDNVGVADFNFGMNINKFEFINEFVFTDKGVTRATDLSAGFNLRESFSASIFPGLQSSKFLTSGGRIYSWSSQLDYTFDLYNKDLVPYVSYSQVQQASDNYAAMVNTGFRYNAFSDAWAGFSYSYVKGQAKDFSQQDNILALYLRIFI</sequence>
<dbReference type="KEGG" id="frx:F7310_05365"/>
<feature type="signal peptide" evidence="1">
    <location>
        <begin position="1"/>
        <end position="20"/>
    </location>
</feature>
<reference evidence="2 3" key="1">
    <citation type="journal article" date="2016" name="Appl. Environ. Microbiol.">
        <title>Whole genome relationships among Francisella bacteria of diverse origin define new species and provide specific regions for detection.</title>
        <authorList>
            <person name="Challacombe J.F."/>
            <person name="Petersen J.M."/>
            <person name="Gallegos-Graves V."/>
            <person name="Hodge D."/>
            <person name="Pillai S."/>
            <person name="Kuske C.R."/>
        </authorList>
    </citation>
    <scope>NUCLEOTIDE SEQUENCE [LARGE SCALE GENOMIC DNA]</scope>
    <source>
        <strain evidence="3">TX07-7310</strain>
    </source>
</reference>
<evidence type="ECO:0000256" key="1">
    <source>
        <dbReference type="SAM" id="SignalP"/>
    </source>
</evidence>
<protein>
    <recommendedName>
        <fullName evidence="4">DUF3573 domain-containing protein</fullName>
    </recommendedName>
</protein>
<dbReference type="STRING" id="573570.F7310_05365"/>
<accession>A0A1L4BSK3</accession>
<evidence type="ECO:0008006" key="4">
    <source>
        <dbReference type="Google" id="ProtNLM"/>
    </source>
</evidence>
<gene>
    <name evidence="2" type="ORF">F7310_05365</name>
</gene>
<feature type="chain" id="PRO_5012385694" description="DUF3573 domain-containing protein" evidence="1">
    <location>
        <begin position="21"/>
        <end position="456"/>
    </location>
</feature>
<dbReference type="AlphaFoldDB" id="A0A1L4BSK3"/>
<proteinExistence type="predicted"/>
<name>A0A1L4BSK3_9GAMM</name>
<evidence type="ECO:0000313" key="3">
    <source>
        <dbReference type="Proteomes" id="UP000184222"/>
    </source>
</evidence>
<dbReference type="RefSeq" id="WP_072712329.1">
    <property type="nucleotide sequence ID" value="NZ_CP016796.1"/>
</dbReference>
<organism evidence="2 3">
    <name type="scientific">Francisella uliginis</name>
    <dbReference type="NCBI Taxonomy" id="573570"/>
    <lineage>
        <taxon>Bacteria</taxon>
        <taxon>Pseudomonadati</taxon>
        <taxon>Pseudomonadota</taxon>
        <taxon>Gammaproteobacteria</taxon>
        <taxon>Thiotrichales</taxon>
        <taxon>Francisellaceae</taxon>
        <taxon>Francisella</taxon>
    </lineage>
</organism>
<dbReference type="EMBL" id="CP016796">
    <property type="protein sequence ID" value="API86815.1"/>
    <property type="molecule type" value="Genomic_DNA"/>
</dbReference>
<keyword evidence="3" id="KW-1185">Reference proteome</keyword>
<dbReference type="OrthoDB" id="5603677at2"/>
<dbReference type="Proteomes" id="UP000184222">
    <property type="component" value="Chromosome"/>
</dbReference>
<evidence type="ECO:0000313" key="2">
    <source>
        <dbReference type="EMBL" id="API86815.1"/>
    </source>
</evidence>